<dbReference type="AlphaFoldDB" id="A0A1N6IFF3"/>
<keyword evidence="3" id="KW-1185">Reference proteome</keyword>
<evidence type="ECO:0000313" key="2">
    <source>
        <dbReference type="EMBL" id="SIO30750.1"/>
    </source>
</evidence>
<dbReference type="PANTHER" id="PTHR41248">
    <property type="entry name" value="NORD PROTEIN"/>
    <property type="match status" value="1"/>
</dbReference>
<name>A0A1N6IFF3_9BACT</name>
<accession>A0A1N6IFF3</accession>
<dbReference type="Gene3D" id="3.40.50.410">
    <property type="entry name" value="von Willebrand factor, type A domain"/>
    <property type="match status" value="1"/>
</dbReference>
<gene>
    <name evidence="2" type="ORF">SAMN02745161_2696</name>
</gene>
<feature type="domain" description="VWFA" evidence="1">
    <location>
        <begin position="348"/>
        <end position="480"/>
    </location>
</feature>
<proteinExistence type="predicted"/>
<dbReference type="OrthoDB" id="5429046at2"/>
<dbReference type="STRING" id="1121457.SAMN02745161_2696"/>
<dbReference type="EMBL" id="FSRG01000006">
    <property type="protein sequence ID" value="SIO30750.1"/>
    <property type="molecule type" value="Genomic_DNA"/>
</dbReference>
<dbReference type="SUPFAM" id="SSF53300">
    <property type="entry name" value="vWA-like"/>
    <property type="match status" value="1"/>
</dbReference>
<dbReference type="SMART" id="SM00327">
    <property type="entry name" value="VWA"/>
    <property type="match status" value="1"/>
</dbReference>
<evidence type="ECO:0000313" key="3">
    <source>
        <dbReference type="Proteomes" id="UP000184694"/>
    </source>
</evidence>
<reference evidence="3" key="1">
    <citation type="submission" date="2016-11" db="EMBL/GenBank/DDBJ databases">
        <authorList>
            <person name="Varghese N."/>
            <person name="Submissions S."/>
        </authorList>
    </citation>
    <scope>NUCLEOTIDE SEQUENCE [LARGE SCALE GENOMIC DNA]</scope>
    <source>
        <strain evidence="3">DSM 17456</strain>
    </source>
</reference>
<dbReference type="Pfam" id="PF00092">
    <property type="entry name" value="VWA"/>
    <property type="match status" value="1"/>
</dbReference>
<dbReference type="InterPro" id="IPR036465">
    <property type="entry name" value="vWFA_dom_sf"/>
</dbReference>
<protein>
    <submittedName>
        <fullName evidence="2">von Willebrand factor type A domain-containing protein</fullName>
    </submittedName>
</protein>
<dbReference type="PROSITE" id="PS50234">
    <property type="entry name" value="VWFA"/>
    <property type="match status" value="1"/>
</dbReference>
<dbReference type="Proteomes" id="UP000184694">
    <property type="component" value="Unassembled WGS sequence"/>
</dbReference>
<dbReference type="InterPro" id="IPR002035">
    <property type="entry name" value="VWF_A"/>
</dbReference>
<sequence length="519" mass="57414">MDQKSLIRSLPLLASMLGRKYGVTVQIGGNEAFTNGRCIQLPSLPAEGDMNLVNIVRSYTDHETAHIRFTDFSCLDDSVLPIEKHVWNIFEDWRVENCFAKLYPGSRHNFQWLIRHIFVSGKQELPDLPEVLVLNWLLLAVRSWEVPEVQSRVDAHAKAIDQVYPQLRFQLEGLLKIMRSNCPDSKAALVYAKKAVACMQQQCSMMESKPQDGMPEGIPFSFEEAKQRLKGVCDGSDVGVSDYPLDISSAAERVLEMASKSVTADGGVAVAVIGSKKTSPLAEDSMQAVERVTAGMQARFHSLMQTELLSRNRPARTGRIDWGRLYKLAINQQDIFYERSNGCGVDTAFHILLDSSGSMGSRIQFASAVSFAVVKALTVNGINVGVTTFPAITEGKSGVPSVRPLVRHGERLHTNLHVQARGTTPMTEALWWVLQQMSALSEQRKIVLIVSDGEPDDVAGTIKAIKKGRKYGVEFYGLGICAQEIKDVLPESSRVISTLEELPSAMFAMLRQSVCKRVA</sequence>
<organism evidence="2 3">
    <name type="scientific">Halodesulfovibrio marinisediminis DSM 17456</name>
    <dbReference type="NCBI Taxonomy" id="1121457"/>
    <lineage>
        <taxon>Bacteria</taxon>
        <taxon>Pseudomonadati</taxon>
        <taxon>Thermodesulfobacteriota</taxon>
        <taxon>Desulfovibrionia</taxon>
        <taxon>Desulfovibrionales</taxon>
        <taxon>Desulfovibrionaceae</taxon>
        <taxon>Halodesulfovibrio</taxon>
    </lineage>
</organism>
<dbReference type="InterPro" id="IPR051928">
    <property type="entry name" value="NorD/CobT"/>
</dbReference>
<evidence type="ECO:0000259" key="1">
    <source>
        <dbReference type="PROSITE" id="PS50234"/>
    </source>
</evidence>
<dbReference type="PANTHER" id="PTHR41248:SF1">
    <property type="entry name" value="NORD PROTEIN"/>
    <property type="match status" value="1"/>
</dbReference>
<dbReference type="RefSeq" id="WP_074217450.1">
    <property type="nucleotide sequence ID" value="NZ_FSRG01000006.1"/>
</dbReference>